<dbReference type="EMBL" id="MHLO01000029">
    <property type="protein sequence ID" value="OGZ11801.1"/>
    <property type="molecule type" value="Genomic_DNA"/>
</dbReference>
<comment type="caution">
    <text evidence="2">The sequence shown here is derived from an EMBL/GenBank/DDBJ whole genome shotgun (WGS) entry which is preliminary data.</text>
</comment>
<dbReference type="PANTHER" id="PTHR32182">
    <property type="entry name" value="DNA REPLICATION AND REPAIR PROTEIN RECF"/>
    <property type="match status" value="1"/>
</dbReference>
<dbReference type="Pfam" id="PF13175">
    <property type="entry name" value="AAA_15"/>
    <property type="match status" value="1"/>
</dbReference>
<accession>A0A1G2DFS1</accession>
<evidence type="ECO:0000313" key="2">
    <source>
        <dbReference type="EMBL" id="OGZ11801.1"/>
    </source>
</evidence>
<sequence>MRITNIKIKDFRNIVRADINFHKINVLTGKNSSGKSNFLLALSQSLSRERDYSEYFSNNVVTCHPGKDYAQITATVGEIKSDVCYLLDDQKKFFCINPSGFLYEKTIDTRGLSKVHKLYFTGRFFGNDSDNNVKWEDFKDNREDLYKSVENKLVYEESFNKEIQQSATKVVQVSKKVFPNQEEYLNFFFDFNKTVISWVNRTADIHRFVTIRETRETYEQAADRLKPREKSDGFSLSNVPFDKSKFIFLLADLQRNEKQHENFNGDLKTYTDGIVTGISISAKGTNKGEICVDSPNGPRDIWTISNGTSTLLFFILLLNWTRLPEVEKSYKSPNMMIFDEIDSLIHPRLMPQFMEVIKSLSEKVQLFMSSHSPYFIDGFEKKELFLLKDTPSLPGSKKLANRCNIYDYEKVIHLLPEKDRKMFLEKKNSELFVDGLIDDIFPNKEYD</sequence>
<dbReference type="InterPro" id="IPR041685">
    <property type="entry name" value="AAA_GajA/Old/RecF-like"/>
</dbReference>
<gene>
    <name evidence="2" type="ORF">A3C93_02615</name>
</gene>
<name>A0A1G2DFS1_9BACT</name>
<dbReference type="Proteomes" id="UP000178636">
    <property type="component" value="Unassembled WGS sequence"/>
</dbReference>
<dbReference type="SUPFAM" id="SSF52540">
    <property type="entry name" value="P-loop containing nucleoside triphosphate hydrolases"/>
    <property type="match status" value="1"/>
</dbReference>
<dbReference type="AlphaFoldDB" id="A0A1G2DFS1"/>
<feature type="domain" description="Endonuclease GajA/Old nuclease/RecF-like AAA" evidence="1">
    <location>
        <begin position="1"/>
        <end position="376"/>
    </location>
</feature>
<organism evidence="2 3">
    <name type="scientific">Candidatus Lloydbacteria bacterium RIFCSPHIGHO2_02_FULL_54_17</name>
    <dbReference type="NCBI Taxonomy" id="1798664"/>
    <lineage>
        <taxon>Bacteria</taxon>
        <taxon>Candidatus Lloydiibacteriota</taxon>
    </lineage>
</organism>
<dbReference type="PANTHER" id="PTHR32182:SF22">
    <property type="entry name" value="ATP-DEPENDENT ENDONUCLEASE, OLD FAMILY-RELATED"/>
    <property type="match status" value="1"/>
</dbReference>
<protein>
    <recommendedName>
        <fullName evidence="1">Endonuclease GajA/Old nuclease/RecF-like AAA domain-containing protein</fullName>
    </recommendedName>
</protein>
<dbReference type="GO" id="GO:0000731">
    <property type="term" value="P:DNA synthesis involved in DNA repair"/>
    <property type="evidence" value="ECO:0007669"/>
    <property type="project" value="TreeGrafter"/>
</dbReference>
<dbReference type="Gene3D" id="3.40.50.300">
    <property type="entry name" value="P-loop containing nucleotide triphosphate hydrolases"/>
    <property type="match status" value="1"/>
</dbReference>
<evidence type="ECO:0000313" key="3">
    <source>
        <dbReference type="Proteomes" id="UP000178636"/>
    </source>
</evidence>
<dbReference type="GO" id="GO:0006302">
    <property type="term" value="P:double-strand break repair"/>
    <property type="evidence" value="ECO:0007669"/>
    <property type="project" value="TreeGrafter"/>
</dbReference>
<proteinExistence type="predicted"/>
<dbReference type="InterPro" id="IPR027417">
    <property type="entry name" value="P-loop_NTPase"/>
</dbReference>
<evidence type="ECO:0000259" key="1">
    <source>
        <dbReference type="Pfam" id="PF13175"/>
    </source>
</evidence>
<reference evidence="2 3" key="1">
    <citation type="journal article" date="2016" name="Nat. Commun.">
        <title>Thousands of microbial genomes shed light on interconnected biogeochemical processes in an aquifer system.</title>
        <authorList>
            <person name="Anantharaman K."/>
            <person name="Brown C.T."/>
            <person name="Hug L.A."/>
            <person name="Sharon I."/>
            <person name="Castelle C.J."/>
            <person name="Probst A.J."/>
            <person name="Thomas B.C."/>
            <person name="Singh A."/>
            <person name="Wilkins M.J."/>
            <person name="Karaoz U."/>
            <person name="Brodie E.L."/>
            <person name="Williams K.H."/>
            <person name="Hubbard S.S."/>
            <person name="Banfield J.F."/>
        </authorList>
    </citation>
    <scope>NUCLEOTIDE SEQUENCE [LARGE SCALE GENOMIC DNA]</scope>
</reference>
<dbReference type="STRING" id="1798664.A3C93_02615"/>